<dbReference type="InterPro" id="IPR014140">
    <property type="entry name" value="DNA_helicase_suAddB"/>
</dbReference>
<feature type="binding site" evidence="14">
    <location>
        <position position="823"/>
    </location>
    <ligand>
        <name>[4Fe-4S] cluster</name>
        <dbReference type="ChEBI" id="CHEBI:49883"/>
    </ligand>
</feature>
<proteinExistence type="inferred from homology"/>
<dbReference type="EMBL" id="JAMDMJ010000003">
    <property type="protein sequence ID" value="MCY9594881.1"/>
    <property type="molecule type" value="Genomic_DNA"/>
</dbReference>
<evidence type="ECO:0000256" key="12">
    <source>
        <dbReference type="ARBA" id="ARBA00023125"/>
    </source>
</evidence>
<dbReference type="AlphaFoldDB" id="A0A410X1E7"/>
<keyword evidence="2 14" id="KW-0540">Nuclease</keyword>
<dbReference type="GO" id="GO:0046872">
    <property type="term" value="F:metal ion binding"/>
    <property type="evidence" value="ECO:0007669"/>
    <property type="project" value="UniProtKB-KW"/>
</dbReference>
<evidence type="ECO:0000256" key="10">
    <source>
        <dbReference type="ARBA" id="ARBA00023004"/>
    </source>
</evidence>
<keyword evidence="1 14" id="KW-0004">4Fe-4S</keyword>
<reference evidence="16 19" key="2">
    <citation type="submission" date="2022-05" db="EMBL/GenBank/DDBJ databases">
        <title>Genome Sequencing of Bee-Associated Microbes.</title>
        <authorList>
            <person name="Dunlap C."/>
        </authorList>
    </citation>
    <scope>NUCLEOTIDE SEQUENCE [LARGE SCALE GENOMIC DNA]</scope>
    <source>
        <strain evidence="16 19">NRRL B-23120</strain>
    </source>
</reference>
<comment type="similarity">
    <text evidence="14">Belongs to the helicase family. AddB/RexB type 1 subfamily.</text>
</comment>
<feature type="binding site" evidence="14">
    <location>
        <position position="1154"/>
    </location>
    <ligand>
        <name>[4Fe-4S] cluster</name>
        <dbReference type="ChEBI" id="CHEBI:49883"/>
    </ligand>
</feature>
<keyword evidence="19" id="KW-1185">Reference proteome</keyword>
<sequence>MPVRFITGRAGSGKSKLCMDEIIENLKQRPEGPPLILIVPEQATFQTELALVDHPDVGGTIRAQVLSFRRLAWRVMQERGGTARQPIDDVGKKLLLHKLLHKRKGDLRFYRSVYEQTGFVDRLNDLFAEWRRYCVTGESLREHVDRYDDFLGSKKQLLRDKMRDLQLIYGAFEHEISLRYLDGEGTLAKLAEELGQSSLVRDAQIWIDGFHGFTPQELMVVKGLFEHGAGTTVSLCVNRPYYAGEIPDELDLFHPTARTMAQLQELVDAVGAGPAETVAVQPVLSPRFAASPMLAHLENSFEQRIGRYGSPYIPAGPGEREQLSLYAAVNRRAEAEGVAREMTRLAREQGVRWRDMAVMVRNMADYEDLLETAFTDYGIPHFFDQKRTVLHNPLAEFIRSALETVLHNWGYDAVFRCVKTDLLLPWDGDAEEVGAKTLTEQRAAMDRLENYVLSYGIQGNRWTDGKPWTHRSRASLEDEETAANEAEERYLQEIQQTREWVAEPLLRFQKNLKRAKMVQSRTQALYELLEDVHAPERLEQWYAEAAANGRPEKAREHSQIWGSLMDLLDQLVELMGEEEISAELYGELLETGLESIKLGLVPPALDQVLVGSMDRTRSMKIRYAFILGVSDGVIPASPTEDGVLAEAERELLLQTGLPMADGNRRRLLDESFLIYSSLAVPSRRLSLSYPLADEEGKSLLPSELIRQVKGLFPELREVQWMGEPSPLMSAEEQLSYMQNPSRAMSYLGVQLKQWMRGAAIGDLWWGTYNYFAGEPEWKGSMNRLVQGLLYANREDRLPRETSRLLYGRHLRASVSRMERYVACPFAHFLTHGLKLKERRVFRLEAPDIGQLFHGALNLFVRGLQEDKVDWASLSTEETYRRTSDVVDRLAPRLQGEILLSSKRYRYISHKLKQVVGKAAVMLGEHAKRSLFSPVGLEIDFGPGGMLPSLTFQLDNGCTMEIIGRIDRVDQARGDSGLLLRVIDYKSSPTALDLSSVYYGLSLQMLTYLDVILTHAPQWLGMSATPAGVLYFHVHNPLLQFTNGMTVQDVEKELRKRYKMKGLLMADPEVVKMMDSDLAGATGHSQLVPAALSKDGGFYKSSSVASEEQWDTLRGYVRDRIRDIGTEITEGRVDITPYRTGNKTACQHCSYKAVCQFDPALDGNEPKHLAKIGRDRVWAELTRKETGSGKEEQDR</sequence>
<dbReference type="Proteomes" id="UP001527202">
    <property type="component" value="Unassembled WGS sequence"/>
</dbReference>
<dbReference type="Pfam" id="PF21445">
    <property type="entry name" value="ADDB_N"/>
    <property type="match status" value="1"/>
</dbReference>
<gene>
    <name evidence="14 17" type="primary">addB</name>
    <name evidence="16" type="ORF">M5X16_03710</name>
    <name evidence="17" type="ORF">PC41400_23275</name>
</gene>
<dbReference type="GO" id="GO:0003690">
    <property type="term" value="F:double-stranded DNA binding"/>
    <property type="evidence" value="ECO:0007669"/>
    <property type="project" value="UniProtKB-UniRule"/>
</dbReference>
<keyword evidence="13 14" id="KW-0234">DNA repair</keyword>
<dbReference type="SUPFAM" id="SSF52540">
    <property type="entry name" value="P-loop containing nucleoside triphosphate hydrolases"/>
    <property type="match status" value="1"/>
</dbReference>
<dbReference type="GO" id="GO:0005524">
    <property type="term" value="F:ATP binding"/>
    <property type="evidence" value="ECO:0007669"/>
    <property type="project" value="UniProtKB-UniRule"/>
</dbReference>
<dbReference type="Gene3D" id="6.10.140.1030">
    <property type="match status" value="1"/>
</dbReference>
<accession>A0A410X1E7</accession>
<evidence type="ECO:0000256" key="11">
    <source>
        <dbReference type="ARBA" id="ARBA00023014"/>
    </source>
</evidence>
<feature type="binding site" evidence="14">
    <location>
        <position position="1145"/>
    </location>
    <ligand>
        <name>[4Fe-4S] cluster</name>
        <dbReference type="ChEBI" id="CHEBI:49883"/>
    </ligand>
</feature>
<comment type="miscellaneous">
    <text evidence="14">Despite having conserved helicase domains, this subunit does not have helicase activity.</text>
</comment>
<dbReference type="InterPro" id="IPR049035">
    <property type="entry name" value="ADDB_N"/>
</dbReference>
<reference evidence="17 18" key="1">
    <citation type="submission" date="2018-01" db="EMBL/GenBank/DDBJ databases">
        <title>The whole genome sequencing and assembly of Paenibacillus chitinolyticus KCCM 41400 strain.</title>
        <authorList>
            <person name="Kim J.-Y."/>
            <person name="Park M.-K."/>
            <person name="Lee Y.-J."/>
            <person name="Yi H."/>
            <person name="Bahn Y.-S."/>
            <person name="Kim J.F."/>
            <person name="Lee D.-W."/>
        </authorList>
    </citation>
    <scope>NUCLEOTIDE SEQUENCE [LARGE SCALE GENOMIC DNA]</scope>
    <source>
        <strain evidence="17 18">KCCM 41400</strain>
    </source>
</reference>
<keyword evidence="7 14" id="KW-0347">Helicase</keyword>
<dbReference type="PANTHER" id="PTHR30591">
    <property type="entry name" value="RECBCD ENZYME SUBUNIT RECC"/>
    <property type="match status" value="1"/>
</dbReference>
<evidence type="ECO:0000313" key="17">
    <source>
        <dbReference type="EMBL" id="QAV20435.1"/>
    </source>
</evidence>
<comment type="cofactor">
    <cofactor evidence="14">
        <name>Mg(2+)</name>
        <dbReference type="ChEBI" id="CHEBI:18420"/>
    </cofactor>
</comment>
<comment type="subunit">
    <text evidence="14">Heterodimer of AddA and AddB.</text>
</comment>
<dbReference type="GO" id="GO:0008409">
    <property type="term" value="F:5'-3' exonuclease activity"/>
    <property type="evidence" value="ECO:0007669"/>
    <property type="project" value="UniProtKB-UniRule"/>
</dbReference>
<comment type="function">
    <text evidence="14">The heterodimer acts as both an ATP-dependent DNA helicase and an ATP-dependent, dual-direction single-stranded exonuclease. Recognizes the chi site generating a DNA molecule suitable for the initiation of homologous recombination. The AddB subunit has 5' -&gt; 3' nuclease activity but not helicase activity.</text>
</comment>
<keyword evidence="6 14" id="KW-0378">Hydrolase</keyword>
<evidence type="ECO:0000256" key="6">
    <source>
        <dbReference type="ARBA" id="ARBA00022801"/>
    </source>
</evidence>
<evidence type="ECO:0000256" key="7">
    <source>
        <dbReference type="ARBA" id="ARBA00022806"/>
    </source>
</evidence>
<dbReference type="NCBIfam" id="TIGR02773">
    <property type="entry name" value="addB_Gpos"/>
    <property type="match status" value="1"/>
</dbReference>
<dbReference type="GO" id="GO:0000724">
    <property type="term" value="P:double-strand break repair via homologous recombination"/>
    <property type="evidence" value="ECO:0007669"/>
    <property type="project" value="UniProtKB-UniRule"/>
</dbReference>
<evidence type="ECO:0000256" key="2">
    <source>
        <dbReference type="ARBA" id="ARBA00022722"/>
    </source>
</evidence>
<name>A0A410X1E7_9BACL</name>
<dbReference type="GO" id="GO:0004386">
    <property type="term" value="F:helicase activity"/>
    <property type="evidence" value="ECO:0007669"/>
    <property type="project" value="UniProtKB-KW"/>
</dbReference>
<dbReference type="KEGG" id="pchi:PC41400_23275"/>
<evidence type="ECO:0000256" key="1">
    <source>
        <dbReference type="ARBA" id="ARBA00022485"/>
    </source>
</evidence>
<dbReference type="PANTHER" id="PTHR30591:SF1">
    <property type="entry name" value="RECBCD ENZYME SUBUNIT RECC"/>
    <property type="match status" value="1"/>
</dbReference>
<evidence type="ECO:0000313" key="19">
    <source>
        <dbReference type="Proteomes" id="UP001527202"/>
    </source>
</evidence>
<dbReference type="PROSITE" id="PS51217">
    <property type="entry name" value="UVRD_HELICASE_CTER"/>
    <property type="match status" value="1"/>
</dbReference>
<dbReference type="GO" id="GO:0051539">
    <property type="term" value="F:4 iron, 4 sulfur cluster binding"/>
    <property type="evidence" value="ECO:0007669"/>
    <property type="project" value="UniProtKB-KW"/>
</dbReference>
<dbReference type="RefSeq" id="WP_042230100.1">
    <property type="nucleotide sequence ID" value="NZ_CP026520.1"/>
</dbReference>
<keyword evidence="3 14" id="KW-0479">Metal-binding</keyword>
<feature type="binding site" evidence="14">
    <location>
        <position position="1148"/>
    </location>
    <ligand>
        <name>[4Fe-4S] cluster</name>
        <dbReference type="ChEBI" id="CHEBI:49883"/>
    </ligand>
</feature>
<dbReference type="EMBL" id="CP026520">
    <property type="protein sequence ID" value="QAV20435.1"/>
    <property type="molecule type" value="Genomic_DNA"/>
</dbReference>
<evidence type="ECO:0000259" key="15">
    <source>
        <dbReference type="PROSITE" id="PS51217"/>
    </source>
</evidence>
<evidence type="ECO:0000256" key="14">
    <source>
        <dbReference type="HAMAP-Rule" id="MF_01452"/>
    </source>
</evidence>
<evidence type="ECO:0000256" key="5">
    <source>
        <dbReference type="ARBA" id="ARBA00022763"/>
    </source>
</evidence>
<dbReference type="OrthoDB" id="9758506at2"/>
<keyword evidence="9 14" id="KW-0067">ATP-binding</keyword>
<evidence type="ECO:0000313" key="16">
    <source>
        <dbReference type="EMBL" id="MCY9594881.1"/>
    </source>
</evidence>
<evidence type="ECO:0000256" key="13">
    <source>
        <dbReference type="ARBA" id="ARBA00023204"/>
    </source>
</evidence>
<dbReference type="HAMAP" id="MF_01452">
    <property type="entry name" value="AddB_type1"/>
    <property type="match status" value="1"/>
</dbReference>
<evidence type="ECO:0000256" key="8">
    <source>
        <dbReference type="ARBA" id="ARBA00022839"/>
    </source>
</evidence>
<comment type="cofactor">
    <cofactor evidence="14">
        <name>[4Fe-4S] cluster</name>
        <dbReference type="ChEBI" id="CHEBI:49883"/>
    </cofactor>
    <text evidence="14">Binds 1 [4Fe-4S] cluster.</text>
</comment>
<evidence type="ECO:0000256" key="9">
    <source>
        <dbReference type="ARBA" id="ARBA00022840"/>
    </source>
</evidence>
<protein>
    <recommendedName>
        <fullName evidence="14">ATP-dependent helicase/deoxyribonuclease subunit B</fullName>
        <ecNumber evidence="14">3.1.-.-</ecNumber>
    </recommendedName>
    <alternativeName>
        <fullName evidence="14">ATP-dependent helicase/nuclease subunit AddB</fullName>
    </alternativeName>
</protein>
<feature type="domain" description="UvrD-like helicase C-terminal" evidence="15">
    <location>
        <begin position="292"/>
        <end position="606"/>
    </location>
</feature>
<keyword evidence="12 14" id="KW-0238">DNA-binding</keyword>
<keyword evidence="10 14" id="KW-0408">Iron</keyword>
<evidence type="ECO:0000256" key="4">
    <source>
        <dbReference type="ARBA" id="ARBA00022741"/>
    </source>
</evidence>
<keyword evidence="4 14" id="KW-0547">Nucleotide-binding</keyword>
<dbReference type="InterPro" id="IPR027417">
    <property type="entry name" value="P-loop_NTPase"/>
</dbReference>
<dbReference type="Gene3D" id="3.40.50.300">
    <property type="entry name" value="P-loop containing nucleotide triphosphate hydrolases"/>
    <property type="match status" value="4"/>
</dbReference>
<dbReference type="EC" id="3.1.-.-" evidence="14"/>
<keyword evidence="5 14" id="KW-0227">DNA damage</keyword>
<evidence type="ECO:0000256" key="3">
    <source>
        <dbReference type="ARBA" id="ARBA00022723"/>
    </source>
</evidence>
<dbReference type="InterPro" id="IPR038726">
    <property type="entry name" value="PDDEXK_AddAB-type"/>
</dbReference>
<dbReference type="Pfam" id="PF12705">
    <property type="entry name" value="PDDEXK_1"/>
    <property type="match status" value="1"/>
</dbReference>
<keyword evidence="8 14" id="KW-0269">Exonuclease</keyword>
<keyword evidence="11 14" id="KW-0411">Iron-sulfur</keyword>
<dbReference type="InterPro" id="IPR014017">
    <property type="entry name" value="DNA_helicase_UvrD-like_C"/>
</dbReference>
<evidence type="ECO:0000313" key="18">
    <source>
        <dbReference type="Proteomes" id="UP000288943"/>
    </source>
</evidence>
<dbReference type="Proteomes" id="UP000288943">
    <property type="component" value="Chromosome"/>
</dbReference>
<organism evidence="17 18">
    <name type="scientific">Paenibacillus chitinolyticus</name>
    <dbReference type="NCBI Taxonomy" id="79263"/>
    <lineage>
        <taxon>Bacteria</taxon>
        <taxon>Bacillati</taxon>
        <taxon>Bacillota</taxon>
        <taxon>Bacilli</taxon>
        <taxon>Bacillales</taxon>
        <taxon>Paenibacillaceae</taxon>
        <taxon>Paenibacillus</taxon>
    </lineage>
</organism>
<dbReference type="GeneID" id="95377717"/>